<proteinExistence type="predicted"/>
<reference evidence="3 4" key="1">
    <citation type="submission" date="2017-10" db="EMBL/GenBank/DDBJ databases">
        <title>Sequencing the genomes of 1000 actinobacteria strains.</title>
        <authorList>
            <person name="Klenk H.-P."/>
        </authorList>
    </citation>
    <scope>NUCLEOTIDE SEQUENCE [LARGE SCALE GENOMIC DNA]</scope>
    <source>
        <strain evidence="3 4">DSM 18966</strain>
    </source>
</reference>
<feature type="region of interest" description="Disordered" evidence="1">
    <location>
        <begin position="273"/>
        <end position="396"/>
    </location>
</feature>
<dbReference type="Proteomes" id="UP000225548">
    <property type="component" value="Unassembled WGS sequence"/>
</dbReference>
<dbReference type="InterPro" id="IPR021421">
    <property type="entry name" value="DUF3071"/>
</dbReference>
<dbReference type="AlphaFoldDB" id="A0A2A9E3L0"/>
<protein>
    <recommendedName>
        <fullName evidence="2">DUF3071 domain-containing protein</fullName>
    </recommendedName>
</protein>
<accession>A0A2A9E3L0</accession>
<organism evidence="3 4">
    <name type="scientific">Sanguibacter antarcticus</name>
    <dbReference type="NCBI Taxonomy" id="372484"/>
    <lineage>
        <taxon>Bacteria</taxon>
        <taxon>Bacillati</taxon>
        <taxon>Actinomycetota</taxon>
        <taxon>Actinomycetes</taxon>
        <taxon>Micrococcales</taxon>
        <taxon>Sanguibacteraceae</taxon>
        <taxon>Sanguibacter</taxon>
    </lineage>
</organism>
<feature type="compositionally biased region" description="Low complexity" evidence="1">
    <location>
        <begin position="355"/>
        <end position="370"/>
    </location>
</feature>
<comment type="caution">
    <text evidence="3">The sequence shown here is derived from an EMBL/GenBank/DDBJ whole genome shotgun (WGS) entry which is preliminary data.</text>
</comment>
<evidence type="ECO:0000256" key="1">
    <source>
        <dbReference type="SAM" id="MobiDB-lite"/>
    </source>
</evidence>
<keyword evidence="4" id="KW-1185">Reference proteome</keyword>
<feature type="domain" description="DUF3071" evidence="2">
    <location>
        <begin position="8"/>
        <end position="171"/>
    </location>
</feature>
<name>A0A2A9E3L0_9MICO</name>
<dbReference type="OrthoDB" id="5180791at2"/>
<dbReference type="NCBIfam" id="NF040712">
    <property type="entry name" value="SepH"/>
    <property type="match status" value="1"/>
</dbReference>
<gene>
    <name evidence="3" type="ORF">ATL42_0797</name>
</gene>
<evidence type="ECO:0000259" key="2">
    <source>
        <dbReference type="Pfam" id="PF11268"/>
    </source>
</evidence>
<dbReference type="Pfam" id="PF11268">
    <property type="entry name" value="DUF3071"/>
    <property type="match status" value="1"/>
</dbReference>
<sequence length="408" mass="43440">MVEVSAGELRLVDLHDDGEHLLLAGPGGAQYRLPITDALRAAVRRDRPQLEHLKSTSAGFLPPREIQARVRAGMTAQEIATSAGITIEQVRRYEGPVLAEREFIAQQAAATRVGRDNSSPPLGDLVTDRLAARGVDTTALTWDAARPDGHGWIVSVGFEVGGQARLARWTFDHSAHMLHALEDEARWLSETEIVDEPIPRRHLASVRSTVFDVEANGSIRPVLDAVDGHRTSDGASEALTPDELAASALDETTSLLDDLRGRRGVRQQVDLNDEDDDVEFEGFGPPTVFDLGRPGPRPVGDAPGAHPPETGSLRSARVFPAPASTTSAADGPSTAVGPDRSAAPTPDGEQPDVHAAASDTAGASSSAAGSQPPEVETVDRVSVKNRTPRRARSKVPSWDEIVFGAKPE</sequence>
<evidence type="ECO:0000313" key="3">
    <source>
        <dbReference type="EMBL" id="PFG32945.1"/>
    </source>
</evidence>
<dbReference type="RefSeq" id="WP_098454239.1">
    <property type="nucleotide sequence ID" value="NZ_PDJG01000001.1"/>
</dbReference>
<dbReference type="EMBL" id="PDJG01000001">
    <property type="protein sequence ID" value="PFG32945.1"/>
    <property type="molecule type" value="Genomic_DNA"/>
</dbReference>
<evidence type="ECO:0000313" key="4">
    <source>
        <dbReference type="Proteomes" id="UP000225548"/>
    </source>
</evidence>
<dbReference type="InterPro" id="IPR047682">
    <property type="entry name" value="SepH-like"/>
</dbReference>